<dbReference type="RefSeq" id="WP_148679674.1">
    <property type="nucleotide sequence ID" value="NZ_DUJS01000001.1"/>
</dbReference>
<proteinExistence type="predicted"/>
<organism evidence="1 2">
    <name type="scientific">Methanopyrus kandleri</name>
    <dbReference type="NCBI Taxonomy" id="2320"/>
    <lineage>
        <taxon>Archaea</taxon>
        <taxon>Methanobacteriati</taxon>
        <taxon>Methanobacteriota</taxon>
        <taxon>Methanomada group</taxon>
        <taxon>Methanopyri</taxon>
        <taxon>Methanopyrales</taxon>
        <taxon>Methanopyraceae</taxon>
        <taxon>Methanopyrus</taxon>
    </lineage>
</organism>
<dbReference type="Proteomes" id="UP000619545">
    <property type="component" value="Unassembled WGS sequence"/>
</dbReference>
<accession>A0A832TA44</accession>
<dbReference type="GeneID" id="41583414"/>
<dbReference type="EMBL" id="DUJS01000001">
    <property type="protein sequence ID" value="HII69661.1"/>
    <property type="molecule type" value="Genomic_DNA"/>
</dbReference>
<evidence type="ECO:0000313" key="2">
    <source>
        <dbReference type="Proteomes" id="UP000619545"/>
    </source>
</evidence>
<dbReference type="AlphaFoldDB" id="A0A832TA44"/>
<evidence type="ECO:0000313" key="1">
    <source>
        <dbReference type="EMBL" id="HII69661.1"/>
    </source>
</evidence>
<protein>
    <submittedName>
        <fullName evidence="1">Uncharacterized protein</fullName>
    </submittedName>
</protein>
<gene>
    <name evidence="1" type="ORF">HA336_00320</name>
</gene>
<reference evidence="1" key="1">
    <citation type="journal article" date="2020" name="bioRxiv">
        <title>A rank-normalized archaeal taxonomy based on genome phylogeny resolves widespread incomplete and uneven classifications.</title>
        <authorList>
            <person name="Rinke C."/>
            <person name="Chuvochina M."/>
            <person name="Mussig A.J."/>
            <person name="Chaumeil P.-A."/>
            <person name="Waite D.W."/>
            <person name="Whitman W.B."/>
            <person name="Parks D.H."/>
            <person name="Hugenholtz P."/>
        </authorList>
    </citation>
    <scope>NUCLEOTIDE SEQUENCE</scope>
    <source>
        <strain evidence="1">UBA8853</strain>
    </source>
</reference>
<name>A0A832TA44_9EURY</name>
<sequence length="59" mass="6597">MRVLDERGVEIEDPPETGEVVRVFGSITEIGETVKVEPHAVQRLGIDPELWKDVREALG</sequence>
<comment type="caution">
    <text evidence="1">The sequence shown here is derived from an EMBL/GenBank/DDBJ whole genome shotgun (WGS) entry which is preliminary data.</text>
</comment>